<organism evidence="1 2">
    <name type="scientific">Acidianus hospitalis</name>
    <dbReference type="NCBI Taxonomy" id="563177"/>
    <lineage>
        <taxon>Archaea</taxon>
        <taxon>Thermoproteota</taxon>
        <taxon>Thermoprotei</taxon>
        <taxon>Sulfolobales</taxon>
        <taxon>Sulfolobaceae</taxon>
        <taxon>Acidianus</taxon>
    </lineage>
</organism>
<name>A0A2T9XB49_9CREN</name>
<dbReference type="PANTHER" id="PTHR42685">
    <property type="entry name" value="GERANYLGERANYL DIPHOSPHATE REDUCTASE"/>
    <property type="match status" value="1"/>
</dbReference>
<reference evidence="1 2" key="1">
    <citation type="journal article" date="2015" name="Appl. Environ. Microbiol.">
        <title>Nanoarchaeota, Their Sulfolobales Host, and Nanoarchaeota Virus Distribution across Yellowstone National Park Hot Springs.</title>
        <authorList>
            <person name="Munson-McGee J.H."/>
            <person name="Field E.K."/>
            <person name="Bateson M."/>
            <person name="Rooney C."/>
            <person name="Stepanauskas R."/>
            <person name="Young M.J."/>
        </authorList>
    </citation>
    <scope>NUCLEOTIDE SEQUENCE [LARGE SCALE GENOMIC DNA]</scope>
    <source>
        <strain evidence="1">SCGC AC-742_N10</strain>
    </source>
</reference>
<comment type="caution">
    <text evidence="1">The sequence shown here is derived from an EMBL/GenBank/DDBJ whole genome shotgun (WGS) entry which is preliminary data.</text>
</comment>
<evidence type="ECO:0000313" key="2">
    <source>
        <dbReference type="Proteomes" id="UP000245638"/>
    </source>
</evidence>
<accession>A0A2T9XB49</accession>
<proteinExistence type="predicted"/>
<dbReference type="Proteomes" id="UP000245638">
    <property type="component" value="Unassembled WGS sequence"/>
</dbReference>
<sequence length="277" mass="32006">MLIFDRKRFPGKKCTGIISYSTFQKLGIPREFIDRDFKEIEIVINNKYSVFVKTHVLRLNREKLEKWLDQELKVIRPVNAEIKNEKEVVVNNNVYHGKVIDCSGWKGKAKWIRAIEEVKEPLPEMDKIKVFIDSKNPGGFSWIVPLPDKTLVGSLSYSNPKLFLPVVDKRLIEIHGGSIPRVKPIKPQSSIIVFGDRTGLIKTFTGGGIFGIAELISSNNYTKAFSELSKEIRKQYYLTTLAEKSWRIWLSLARIYKDKTIKAEKEFDFHSMLLFSH</sequence>
<dbReference type="Gene3D" id="3.50.50.60">
    <property type="entry name" value="FAD/NAD(P)-binding domain"/>
    <property type="match status" value="1"/>
</dbReference>
<protein>
    <recommendedName>
        <fullName evidence="3">NAD(P)/FAD-dependent oxidoreductase</fullName>
    </recommendedName>
</protein>
<gene>
    <name evidence="1" type="ORF">DDW13_00980</name>
</gene>
<dbReference type="InterPro" id="IPR050407">
    <property type="entry name" value="Geranylgeranyl_reductase"/>
</dbReference>
<dbReference type="AlphaFoldDB" id="A0A2T9XB49"/>
<dbReference type="PANTHER" id="PTHR42685:SF21">
    <property type="entry name" value="DEHYDROGENASE (FLAVOPROTEIN)-LIKE PROTEIN"/>
    <property type="match status" value="1"/>
</dbReference>
<evidence type="ECO:0000313" key="1">
    <source>
        <dbReference type="EMBL" id="PVU77340.1"/>
    </source>
</evidence>
<dbReference type="InterPro" id="IPR036188">
    <property type="entry name" value="FAD/NAD-bd_sf"/>
</dbReference>
<evidence type="ECO:0008006" key="3">
    <source>
        <dbReference type="Google" id="ProtNLM"/>
    </source>
</evidence>
<dbReference type="EMBL" id="QEFD01000034">
    <property type="protein sequence ID" value="PVU77340.1"/>
    <property type="molecule type" value="Genomic_DNA"/>
</dbReference>